<evidence type="ECO:0000313" key="6">
    <source>
        <dbReference type="EMBL" id="TKA65530.1"/>
    </source>
</evidence>
<dbReference type="EMBL" id="NAJQ01000726">
    <property type="protein sequence ID" value="TKA65530.1"/>
    <property type="molecule type" value="Genomic_DNA"/>
</dbReference>
<feature type="repeat" description="Pumilio" evidence="3">
    <location>
        <begin position="653"/>
        <end position="688"/>
    </location>
</feature>
<dbReference type="SUPFAM" id="SSF48371">
    <property type="entry name" value="ARM repeat"/>
    <property type="match status" value="1"/>
</dbReference>
<keyword evidence="1" id="KW-0677">Repeat</keyword>
<feature type="region of interest" description="Disordered" evidence="4">
    <location>
        <begin position="351"/>
        <end position="403"/>
    </location>
</feature>
<keyword evidence="7" id="KW-1185">Reference proteome</keyword>
<dbReference type="GO" id="GO:0005737">
    <property type="term" value="C:cytoplasm"/>
    <property type="evidence" value="ECO:0007669"/>
    <property type="project" value="TreeGrafter"/>
</dbReference>
<feature type="region of interest" description="Disordered" evidence="4">
    <location>
        <begin position="1"/>
        <end position="257"/>
    </location>
</feature>
<evidence type="ECO:0000256" key="2">
    <source>
        <dbReference type="ARBA" id="ARBA00024893"/>
    </source>
</evidence>
<feature type="repeat" description="Pumilio" evidence="3">
    <location>
        <begin position="617"/>
        <end position="652"/>
    </location>
</feature>
<dbReference type="CDD" id="cd07920">
    <property type="entry name" value="Pumilio"/>
    <property type="match status" value="1"/>
</dbReference>
<protein>
    <recommendedName>
        <fullName evidence="5">PUM-HD domain-containing protein</fullName>
    </recommendedName>
</protein>
<feature type="compositionally biased region" description="Polar residues" evidence="4">
    <location>
        <begin position="93"/>
        <end position="150"/>
    </location>
</feature>
<dbReference type="InterPro" id="IPR001313">
    <property type="entry name" value="Pumilio_RNA-bd_rpt"/>
</dbReference>
<feature type="domain" description="PUM-HD" evidence="5">
    <location>
        <begin position="488"/>
        <end position="836"/>
    </location>
</feature>
<feature type="repeat" description="Pumilio" evidence="3">
    <location>
        <begin position="545"/>
        <end position="580"/>
    </location>
</feature>
<comment type="function">
    <text evidence="2">RNA-binding nucleolar protein required for pre-rRNA processing. Involved in production of 18S rRNA and assembly of small ribosomal subunit.</text>
</comment>
<evidence type="ECO:0000256" key="3">
    <source>
        <dbReference type="PROSITE-ProRule" id="PRU00317"/>
    </source>
</evidence>
<feature type="region of interest" description="Disordered" evidence="4">
    <location>
        <begin position="841"/>
        <end position="996"/>
    </location>
</feature>
<organism evidence="6 7">
    <name type="scientific">Friedmanniomyces simplex</name>
    <dbReference type="NCBI Taxonomy" id="329884"/>
    <lineage>
        <taxon>Eukaryota</taxon>
        <taxon>Fungi</taxon>
        <taxon>Dikarya</taxon>
        <taxon>Ascomycota</taxon>
        <taxon>Pezizomycotina</taxon>
        <taxon>Dothideomycetes</taxon>
        <taxon>Dothideomycetidae</taxon>
        <taxon>Mycosphaerellales</taxon>
        <taxon>Teratosphaeriaceae</taxon>
        <taxon>Friedmanniomyces</taxon>
    </lineage>
</organism>
<proteinExistence type="predicted"/>
<gene>
    <name evidence="6" type="ORF">B0A55_10777</name>
</gene>
<feature type="compositionally biased region" description="Polar residues" evidence="4">
    <location>
        <begin position="201"/>
        <end position="220"/>
    </location>
</feature>
<evidence type="ECO:0000313" key="7">
    <source>
        <dbReference type="Proteomes" id="UP000309340"/>
    </source>
</evidence>
<feature type="repeat" description="Pumilio" evidence="3">
    <location>
        <begin position="772"/>
        <end position="810"/>
    </location>
</feature>
<dbReference type="Proteomes" id="UP000309340">
    <property type="component" value="Unassembled WGS sequence"/>
</dbReference>
<feature type="compositionally biased region" description="Polar residues" evidence="4">
    <location>
        <begin position="238"/>
        <end position="254"/>
    </location>
</feature>
<dbReference type="AlphaFoldDB" id="A0A4U0WQ63"/>
<sequence length="1019" mass="111544">MAWTAGPASIWGSGGLPNGFVSRANTRDNSSSRDAAQRPASSRADEVEGKSGSGSLVDGSFSMDNWSSRTSYGAKRSLTSTRPLTQAGFPDGASSQHRSFTTAGAPQSLSGASQNFPFTSRPQPVSLNPSSSTQQRPAFGTTLSNSQSRGIDQPPTVYTKFDRPANPAKKSDSSIGNGTSSFWSGTMNNLSPTEERLARYSAQSRNDSLSASREVSQPPSRHSDVPAAFSQTDHSRSAARTTPSDSRTPSIASQTNGGYTGYTNYGAEQLGMQFGQLSMNVNNRPPTSHKPTMPSNGYPSHGSTFDSNFSFARPHVNGALRGFDSAEDIEEIDRSMMHNLGLDAYMSPQSNTAFPDYSRPGSGNRYMQSPNTHDLRNVQPFRPGSQNRAHESNGGFRPGSSEYQSYTNGLIPGVKRAPLVVPHPQVYIDPHLEQFIAQQLQRDPYAQIYSPYLLQEALQNPAYYPLMTPLTGVDPYAGARDMPPDESVQSALMYEFKSNTKTKRYELKDIYDHIAEFAGDQHGSRFIQTKLETANSDEKERVFREIEPNAMQLMTDVFGNYVIQKFFEHGDQTHKKILANNMRGRVLELSLQMYGCRVVQKALDHVLVDQQALLIRELEEHVLRCVKDQNGNHVIQKAIERCPPHTIAFIFEAFRGQVASLSIHSFGCRVIQRCLEHCETPAKNMVLKELLEPQGIPTMISNEYGNYVVQNIVAKDAGPGKLRVLDIVLQGLEGFSKHKFASNVVEKCLEQADDAWRRRVVYKLAELSQQRRVEGGEEVVVGMIRDSYGNYVIQKLLDTLCAPDFAHFVDLLLPAMTQAKRAGAGKQTLSIEKKMDRFMRPAYRGGGTNSNGNTGSNNSMSGNGGYHQPQQPQHPHQPHQPQGSHHANPYGPHSAHHSNAPQHANPYSPHAHPHNNNHHQNHHPNQSQSQSQYHHHLALPTPTAPRSSSSSSFPASSSTFTSAANTPPPPGLTADTRSLLSSRSGVGSVNGDGDAVEGATAAERAVVAERKGCRVGGKG</sequence>
<dbReference type="PANTHER" id="PTHR12537:SF12">
    <property type="entry name" value="MATERNAL PROTEIN PUMILIO"/>
    <property type="match status" value="1"/>
</dbReference>
<feature type="compositionally biased region" description="Polar residues" evidence="4">
    <location>
        <begin position="62"/>
        <end position="84"/>
    </location>
</feature>
<feature type="repeat" description="Pumilio" evidence="3">
    <location>
        <begin position="509"/>
        <end position="544"/>
    </location>
</feature>
<feature type="compositionally biased region" description="Low complexity" evidence="4">
    <location>
        <begin position="940"/>
        <end position="965"/>
    </location>
</feature>
<dbReference type="InterPro" id="IPR011989">
    <property type="entry name" value="ARM-like"/>
</dbReference>
<dbReference type="PROSITE" id="PS50302">
    <property type="entry name" value="PUM"/>
    <property type="match status" value="7"/>
</dbReference>
<dbReference type="STRING" id="329884.A0A4U0WQ63"/>
<accession>A0A4U0WQ63</accession>
<dbReference type="Gene3D" id="1.25.10.10">
    <property type="entry name" value="Leucine-rich Repeat Variant"/>
    <property type="match status" value="1"/>
</dbReference>
<feature type="compositionally biased region" description="Basic residues" evidence="4">
    <location>
        <begin position="911"/>
        <end position="922"/>
    </location>
</feature>
<evidence type="ECO:0000259" key="5">
    <source>
        <dbReference type="PROSITE" id="PS50303"/>
    </source>
</evidence>
<dbReference type="GO" id="GO:0003730">
    <property type="term" value="F:mRNA 3'-UTR binding"/>
    <property type="evidence" value="ECO:0007669"/>
    <property type="project" value="TreeGrafter"/>
</dbReference>
<evidence type="ECO:0000256" key="4">
    <source>
        <dbReference type="SAM" id="MobiDB-lite"/>
    </source>
</evidence>
<feature type="repeat" description="Pumilio" evidence="3">
    <location>
        <begin position="689"/>
        <end position="726"/>
    </location>
</feature>
<dbReference type="InterPro" id="IPR016024">
    <property type="entry name" value="ARM-type_fold"/>
</dbReference>
<dbReference type="InterPro" id="IPR033712">
    <property type="entry name" value="Pumilio_RNA-bd"/>
</dbReference>
<dbReference type="GO" id="GO:0000288">
    <property type="term" value="P:nuclear-transcribed mRNA catabolic process, deadenylation-dependent decay"/>
    <property type="evidence" value="ECO:0007669"/>
    <property type="project" value="TreeGrafter"/>
</dbReference>
<dbReference type="PROSITE" id="PS50303">
    <property type="entry name" value="PUM_HD"/>
    <property type="match status" value="1"/>
</dbReference>
<comment type="caution">
    <text evidence="6">The sequence shown here is derived from an EMBL/GenBank/DDBJ whole genome shotgun (WGS) entry which is preliminary data.</text>
</comment>
<reference evidence="6 7" key="1">
    <citation type="submission" date="2017-03" db="EMBL/GenBank/DDBJ databases">
        <title>Genomes of endolithic fungi from Antarctica.</title>
        <authorList>
            <person name="Coleine C."/>
            <person name="Masonjones S."/>
            <person name="Stajich J.E."/>
        </authorList>
    </citation>
    <scope>NUCLEOTIDE SEQUENCE [LARGE SCALE GENOMIC DNA]</scope>
    <source>
        <strain evidence="6 7">CCFEE 5184</strain>
    </source>
</reference>
<feature type="repeat" description="Pumilio" evidence="3">
    <location>
        <begin position="581"/>
        <end position="616"/>
    </location>
</feature>
<feature type="compositionally biased region" description="Polar residues" evidence="4">
    <location>
        <begin position="173"/>
        <end position="192"/>
    </location>
</feature>
<dbReference type="InterPro" id="IPR033133">
    <property type="entry name" value="PUM-HD"/>
</dbReference>
<feature type="compositionally biased region" description="Low complexity" evidence="4">
    <location>
        <begin position="850"/>
        <end position="882"/>
    </location>
</feature>
<feature type="compositionally biased region" description="Low complexity" evidence="4">
    <location>
        <begin position="977"/>
        <end position="989"/>
    </location>
</feature>
<dbReference type="Pfam" id="PF00806">
    <property type="entry name" value="PUF"/>
    <property type="match status" value="8"/>
</dbReference>
<dbReference type="OrthoDB" id="668540at2759"/>
<dbReference type="SMART" id="SM00025">
    <property type="entry name" value="Pumilio"/>
    <property type="match status" value="8"/>
</dbReference>
<name>A0A4U0WQ63_9PEZI</name>
<evidence type="ECO:0000256" key="1">
    <source>
        <dbReference type="ARBA" id="ARBA00022737"/>
    </source>
</evidence>
<feature type="compositionally biased region" description="Low complexity" evidence="4">
    <location>
        <begin position="923"/>
        <end position="932"/>
    </location>
</feature>
<dbReference type="PANTHER" id="PTHR12537">
    <property type="entry name" value="RNA BINDING PROTEIN PUMILIO-RELATED"/>
    <property type="match status" value="1"/>
</dbReference>
<feature type="compositionally biased region" description="Polar residues" evidence="4">
    <location>
        <begin position="23"/>
        <end position="34"/>
    </location>
</feature>